<evidence type="ECO:0000313" key="3">
    <source>
        <dbReference type="EMBL" id="MFD2732225.1"/>
    </source>
</evidence>
<evidence type="ECO:0008006" key="5">
    <source>
        <dbReference type="Google" id="ProtNLM"/>
    </source>
</evidence>
<dbReference type="Proteomes" id="UP001597546">
    <property type="component" value="Unassembled WGS sequence"/>
</dbReference>
<proteinExistence type="predicted"/>
<name>A0ABW5TU00_9SPHI</name>
<evidence type="ECO:0000256" key="2">
    <source>
        <dbReference type="SAM" id="SignalP"/>
    </source>
</evidence>
<keyword evidence="1" id="KW-0175">Coiled coil</keyword>
<accession>A0ABW5TU00</accession>
<feature type="coiled-coil region" evidence="1">
    <location>
        <begin position="269"/>
        <end position="296"/>
    </location>
</feature>
<protein>
    <recommendedName>
        <fullName evidence="5">Chaperone of endosialidase</fullName>
    </recommendedName>
</protein>
<dbReference type="RefSeq" id="WP_379044697.1">
    <property type="nucleotide sequence ID" value="NZ_JBHSKW010000046.1"/>
</dbReference>
<reference evidence="4" key="1">
    <citation type="journal article" date="2019" name="Int. J. Syst. Evol. Microbiol.">
        <title>The Global Catalogue of Microorganisms (GCM) 10K type strain sequencing project: providing services to taxonomists for standard genome sequencing and annotation.</title>
        <authorList>
            <consortium name="The Broad Institute Genomics Platform"/>
            <consortium name="The Broad Institute Genome Sequencing Center for Infectious Disease"/>
            <person name="Wu L."/>
            <person name="Ma J."/>
        </authorList>
    </citation>
    <scope>NUCLEOTIDE SEQUENCE [LARGE SCALE GENOMIC DNA]</scope>
    <source>
        <strain evidence="4">KCTC 42456</strain>
    </source>
</reference>
<sequence length="299" mass="32551">MKKSLLVIKACIVASLTVNAQTNTFPTSGNVGIGTTNPQAKLDVNGVIQTYNLDSQVATWDNMKLWSNGVSSFIYSDGDEEGMILKSITGNKILLMSKVGIGISDPNYSLTFANDKTISFNSDATNPFGIEGGDHSQTRIIMGQSSGASSNISFGVSNGNGYAGFTEKMRISASGNIGIGTTNPSYKLDVIGTIRSREVKVDMNGADFVFEKDYGLMPLSDLEQYIKTNKHLPEVASAKEMENNGVELGKLNTKLLQKIEELTLYTIAQEKKINALEEQNKKMKLLENRLAKLEILIKE</sequence>
<gene>
    <name evidence="3" type="ORF">ACFSSE_10975</name>
</gene>
<keyword evidence="4" id="KW-1185">Reference proteome</keyword>
<organism evidence="3 4">
    <name type="scientific">Pedobacter alpinus</name>
    <dbReference type="NCBI Taxonomy" id="1590643"/>
    <lineage>
        <taxon>Bacteria</taxon>
        <taxon>Pseudomonadati</taxon>
        <taxon>Bacteroidota</taxon>
        <taxon>Sphingobacteriia</taxon>
        <taxon>Sphingobacteriales</taxon>
        <taxon>Sphingobacteriaceae</taxon>
        <taxon>Pedobacter</taxon>
    </lineage>
</organism>
<keyword evidence="2" id="KW-0732">Signal</keyword>
<evidence type="ECO:0000313" key="4">
    <source>
        <dbReference type="Proteomes" id="UP001597546"/>
    </source>
</evidence>
<feature type="chain" id="PRO_5046440986" description="Chaperone of endosialidase" evidence="2">
    <location>
        <begin position="21"/>
        <end position="299"/>
    </location>
</feature>
<feature type="signal peptide" evidence="2">
    <location>
        <begin position="1"/>
        <end position="20"/>
    </location>
</feature>
<dbReference type="EMBL" id="JBHULV010000037">
    <property type="protein sequence ID" value="MFD2732225.1"/>
    <property type="molecule type" value="Genomic_DNA"/>
</dbReference>
<comment type="caution">
    <text evidence="3">The sequence shown here is derived from an EMBL/GenBank/DDBJ whole genome shotgun (WGS) entry which is preliminary data.</text>
</comment>
<evidence type="ECO:0000256" key="1">
    <source>
        <dbReference type="SAM" id="Coils"/>
    </source>
</evidence>